<dbReference type="AlphaFoldDB" id="A0A8T3BTG8"/>
<reference evidence="1" key="1">
    <citation type="journal article" date="2022" name="Front. Genet.">
        <title>Chromosome-Scale Assembly of the Dendrobium nobile Genome Provides Insights Into the Molecular Mechanism of the Biosynthesis of the Medicinal Active Ingredient of Dendrobium.</title>
        <authorList>
            <person name="Xu Q."/>
            <person name="Niu S.-C."/>
            <person name="Li K.-L."/>
            <person name="Zheng P.-J."/>
            <person name="Zhang X.-J."/>
            <person name="Jia Y."/>
            <person name="Liu Y."/>
            <person name="Niu Y.-X."/>
            <person name="Yu L.-H."/>
            <person name="Chen D.-F."/>
            <person name="Zhang G.-Q."/>
        </authorList>
    </citation>
    <scope>NUCLEOTIDE SEQUENCE</scope>
    <source>
        <tissue evidence="1">Leaf</tissue>
    </source>
</reference>
<dbReference type="EMBL" id="JAGYWB010000006">
    <property type="protein sequence ID" value="KAI0518987.1"/>
    <property type="molecule type" value="Genomic_DNA"/>
</dbReference>
<evidence type="ECO:0000313" key="2">
    <source>
        <dbReference type="Proteomes" id="UP000829196"/>
    </source>
</evidence>
<dbReference type="Proteomes" id="UP000829196">
    <property type="component" value="Unassembled WGS sequence"/>
</dbReference>
<protein>
    <submittedName>
        <fullName evidence="1">Uncharacterized protein</fullName>
    </submittedName>
</protein>
<accession>A0A8T3BTG8</accession>
<proteinExistence type="predicted"/>
<keyword evidence="2" id="KW-1185">Reference proteome</keyword>
<gene>
    <name evidence="1" type="ORF">KFK09_006426</name>
</gene>
<evidence type="ECO:0000313" key="1">
    <source>
        <dbReference type="EMBL" id="KAI0518987.1"/>
    </source>
</evidence>
<organism evidence="1 2">
    <name type="scientific">Dendrobium nobile</name>
    <name type="common">Orchid</name>
    <dbReference type="NCBI Taxonomy" id="94219"/>
    <lineage>
        <taxon>Eukaryota</taxon>
        <taxon>Viridiplantae</taxon>
        <taxon>Streptophyta</taxon>
        <taxon>Embryophyta</taxon>
        <taxon>Tracheophyta</taxon>
        <taxon>Spermatophyta</taxon>
        <taxon>Magnoliopsida</taxon>
        <taxon>Liliopsida</taxon>
        <taxon>Asparagales</taxon>
        <taxon>Orchidaceae</taxon>
        <taxon>Epidendroideae</taxon>
        <taxon>Malaxideae</taxon>
        <taxon>Dendrobiinae</taxon>
        <taxon>Dendrobium</taxon>
    </lineage>
</organism>
<comment type="caution">
    <text evidence="1">The sequence shown here is derived from an EMBL/GenBank/DDBJ whole genome shotgun (WGS) entry which is preliminary data.</text>
</comment>
<name>A0A8T3BTG8_DENNO</name>
<sequence>MASSDLPIEFLHCIASQLRIVDYLQLFDAPPRGILFFPTMYPIEFNVIHHHGYYFPVKLERPPTHSPWLLLPSEAGET</sequence>